<feature type="transmembrane region" description="Helical" evidence="1">
    <location>
        <begin position="120"/>
        <end position="142"/>
    </location>
</feature>
<feature type="transmembrane region" description="Helical" evidence="1">
    <location>
        <begin position="64"/>
        <end position="84"/>
    </location>
</feature>
<sequence>MMEAAAVDLHLIASQAALCVVSLYSALRSHQVHRAAAAGFLLHALGSACSLSLVLFYEDPMPSSGPWVAIVIGFPLLAFAFFWMSGDQSTANMLLGASLLVAAGSENLPEESRCMVANYVIAAASLSVLVLSIFIGNVYGVLGSLTLAVTGLLKAEISQMVPKEVASTYGQTVSLLAFSHALASHHLDYVCT</sequence>
<reference evidence="2" key="1">
    <citation type="submission" date="2025-08" db="UniProtKB">
        <authorList>
            <consortium name="Ensembl"/>
        </authorList>
    </citation>
    <scope>IDENTIFICATION</scope>
</reference>
<keyword evidence="3" id="KW-1185">Reference proteome</keyword>
<gene>
    <name evidence="2" type="primary">TMEM276</name>
</gene>
<dbReference type="OrthoDB" id="9807390at2759"/>
<proteinExistence type="predicted"/>
<dbReference type="Proteomes" id="UP000694569">
    <property type="component" value="Unplaced"/>
</dbReference>
<dbReference type="AlphaFoldDB" id="A0A8C5QH31"/>
<accession>A0A8C5QH31</accession>
<evidence type="ECO:0000313" key="3">
    <source>
        <dbReference type="Proteomes" id="UP000694569"/>
    </source>
</evidence>
<feature type="transmembrane region" description="Helical" evidence="1">
    <location>
        <begin position="35"/>
        <end position="57"/>
    </location>
</feature>
<dbReference type="GeneTree" id="ENSGT00510000049727"/>
<keyword evidence="1" id="KW-0472">Membrane</keyword>
<reference evidence="2" key="2">
    <citation type="submission" date="2025-09" db="UniProtKB">
        <authorList>
            <consortium name="Ensembl"/>
        </authorList>
    </citation>
    <scope>IDENTIFICATION</scope>
</reference>
<evidence type="ECO:0000256" key="1">
    <source>
        <dbReference type="SAM" id="Phobius"/>
    </source>
</evidence>
<keyword evidence="1" id="KW-0812">Transmembrane</keyword>
<dbReference type="Ensembl" id="ENSLLET00000039628.1">
    <property type="protein sequence ID" value="ENSLLEP00000038139.1"/>
    <property type="gene ID" value="ENSLLEG00000024183.1"/>
</dbReference>
<keyword evidence="1" id="KW-1133">Transmembrane helix</keyword>
<protein>
    <submittedName>
        <fullName evidence="2">Transmembrane protein 276</fullName>
    </submittedName>
</protein>
<name>A0A8C5QH31_9ANUR</name>
<organism evidence="2 3">
    <name type="scientific">Leptobrachium leishanense</name>
    <name type="common">Leishan spiny toad</name>
    <dbReference type="NCBI Taxonomy" id="445787"/>
    <lineage>
        <taxon>Eukaryota</taxon>
        <taxon>Metazoa</taxon>
        <taxon>Chordata</taxon>
        <taxon>Craniata</taxon>
        <taxon>Vertebrata</taxon>
        <taxon>Euteleostomi</taxon>
        <taxon>Amphibia</taxon>
        <taxon>Batrachia</taxon>
        <taxon>Anura</taxon>
        <taxon>Pelobatoidea</taxon>
        <taxon>Megophryidae</taxon>
        <taxon>Leptobrachium</taxon>
    </lineage>
</organism>
<evidence type="ECO:0000313" key="2">
    <source>
        <dbReference type="Ensembl" id="ENSLLEP00000038139.1"/>
    </source>
</evidence>